<evidence type="ECO:0000256" key="3">
    <source>
        <dbReference type="SAM" id="SignalP"/>
    </source>
</evidence>
<proteinExistence type="predicted"/>
<keyword evidence="4" id="KW-0067">ATP-binding</keyword>
<evidence type="ECO:0000256" key="1">
    <source>
        <dbReference type="SAM" id="MobiDB-lite"/>
    </source>
</evidence>
<feature type="chain" id="PRO_5019442049" evidence="3">
    <location>
        <begin position="27"/>
        <end position="753"/>
    </location>
</feature>
<dbReference type="RefSeq" id="WP_124393111.1">
    <property type="nucleotide sequence ID" value="NZ_BHYM01000038.1"/>
</dbReference>
<dbReference type="EMBL" id="BHYM01000038">
    <property type="protein sequence ID" value="GCE40950.1"/>
    <property type="molecule type" value="Genomic_DNA"/>
</dbReference>
<dbReference type="GO" id="GO:0005524">
    <property type="term" value="F:ATP binding"/>
    <property type="evidence" value="ECO:0007669"/>
    <property type="project" value="UniProtKB-KW"/>
</dbReference>
<keyword evidence="2" id="KW-1133">Transmembrane helix</keyword>
<feature type="transmembrane region" description="Helical" evidence="2">
    <location>
        <begin position="373"/>
        <end position="395"/>
    </location>
</feature>
<feature type="compositionally biased region" description="Low complexity" evidence="1">
    <location>
        <begin position="733"/>
        <end position="742"/>
    </location>
</feature>
<keyword evidence="3" id="KW-0732">Signal</keyword>
<accession>A0A402CBE0</accession>
<feature type="transmembrane region" description="Helical" evidence="2">
    <location>
        <begin position="471"/>
        <end position="490"/>
    </location>
</feature>
<organism evidence="4 5">
    <name type="scientific">Rhodococcus wratislaviensis</name>
    <name type="common">Tsukamurella wratislaviensis</name>
    <dbReference type="NCBI Taxonomy" id="44752"/>
    <lineage>
        <taxon>Bacteria</taxon>
        <taxon>Bacillati</taxon>
        <taxon>Actinomycetota</taxon>
        <taxon>Actinomycetes</taxon>
        <taxon>Mycobacteriales</taxon>
        <taxon>Nocardiaceae</taxon>
        <taxon>Rhodococcus</taxon>
    </lineage>
</organism>
<keyword evidence="2" id="KW-0472">Membrane</keyword>
<protein>
    <submittedName>
        <fullName evidence="4">Putative ATP-binding protein</fullName>
    </submittedName>
</protein>
<keyword evidence="4" id="KW-0547">Nucleotide-binding</keyword>
<evidence type="ECO:0000313" key="4">
    <source>
        <dbReference type="EMBL" id="GCE40950.1"/>
    </source>
</evidence>
<feature type="region of interest" description="Disordered" evidence="1">
    <location>
        <begin position="733"/>
        <end position="753"/>
    </location>
</feature>
<reference evidence="4 5" key="1">
    <citation type="submission" date="2018-11" db="EMBL/GenBank/DDBJ databases">
        <title>Microbial catabolism of amino acid.</title>
        <authorList>
            <person name="Hibi M."/>
            <person name="Ogawa J."/>
        </authorList>
    </citation>
    <scope>NUCLEOTIDE SEQUENCE [LARGE SCALE GENOMIC DNA]</scope>
    <source>
        <strain evidence="4 5">C31-06</strain>
    </source>
</reference>
<feature type="transmembrane region" description="Helical" evidence="2">
    <location>
        <begin position="440"/>
        <end position="459"/>
    </location>
</feature>
<keyword evidence="5" id="KW-1185">Reference proteome</keyword>
<evidence type="ECO:0000256" key="2">
    <source>
        <dbReference type="SAM" id="Phobius"/>
    </source>
</evidence>
<feature type="transmembrane region" description="Helical" evidence="2">
    <location>
        <begin position="530"/>
        <end position="554"/>
    </location>
</feature>
<dbReference type="OrthoDB" id="4513213at2"/>
<evidence type="ECO:0000313" key="5">
    <source>
        <dbReference type="Proteomes" id="UP000287519"/>
    </source>
</evidence>
<name>A0A402CBE0_RHOWR</name>
<sequence>MLWRKLILAFFALVLPALLCAAPAAAEPTAVPEAGPGGSAATKSAKELPEGFPANLKKFVAGTDEFKSAPWFTGDCKDKGGDIGQYVGSVMTEEKRLLYWTAPDDVRLAMWAPALNLTKNPVLIQAVVDAGGQGSAITGVPLDVEANKKAALSITDESVLGAVYPDSYPAGDTGMQPPAPTCADDVARWTTTTSSTWGFDWAKTPDPASLDAMKAQPHADMVPAAAWDDTCNSGAPDALCMHAMFVNCDKTNRMDDKTACTAWNTKIGALFGGTMNWIDQNTSFSDRLGSALESAFKATPQYKAGKMFADGFTWVWDRTLGALDKVVDFVGDPSDVIDSWANKLKAGSISTTNAVLHGLAGVGEFDPTNQSFLTMYAASAGLGILVMALMTLLAIHKASDGSRPPMELAKDLFGYLPAGIIAMMFAPGVAQMVISLAHELSNGVVGMLGTTTDEVITNISSVLGPLTDSTLVGGAIAAIVGFGLMFLGAMSMFFGFLMHAAALPLLAIVSAIAFGMWVHPVWRKKALRPVMTFLGVVFSKPLLLLLLGGIFSVINTAAEGSVADDGELESLGQLSLIAVCFVLIGLAPFSLLKYGPVLPTSAESADFGSSGSSAGQTIGSSAGMYQMAAAGGGGGGGAGDHNRGAATAPGRDNGGAPVTGGPGGGHSPADQRSASSTHAASAGHHTQSPSGGHGGKPGTKNAAMGSAEKKLVGAAAGVGTGMVAPIALAAAGAAMNKTASAAQNAPEHADGDN</sequence>
<feature type="region of interest" description="Disordered" evidence="1">
    <location>
        <begin position="631"/>
        <end position="703"/>
    </location>
</feature>
<keyword evidence="2" id="KW-0812">Transmembrane</keyword>
<feature type="signal peptide" evidence="3">
    <location>
        <begin position="1"/>
        <end position="26"/>
    </location>
</feature>
<feature type="transmembrane region" description="Helical" evidence="2">
    <location>
        <begin position="496"/>
        <end position="518"/>
    </location>
</feature>
<dbReference type="AlphaFoldDB" id="A0A402CBE0"/>
<feature type="transmembrane region" description="Helical" evidence="2">
    <location>
        <begin position="415"/>
        <end position="434"/>
    </location>
</feature>
<feature type="compositionally biased region" description="Gly residues" evidence="1">
    <location>
        <begin position="657"/>
        <end position="666"/>
    </location>
</feature>
<feature type="compositionally biased region" description="Low complexity" evidence="1">
    <location>
        <begin position="673"/>
        <end position="686"/>
    </location>
</feature>
<feature type="transmembrane region" description="Helical" evidence="2">
    <location>
        <begin position="574"/>
        <end position="592"/>
    </location>
</feature>
<dbReference type="Proteomes" id="UP000287519">
    <property type="component" value="Unassembled WGS sequence"/>
</dbReference>
<comment type="caution">
    <text evidence="4">The sequence shown here is derived from an EMBL/GenBank/DDBJ whole genome shotgun (WGS) entry which is preliminary data.</text>
</comment>
<gene>
    <name evidence="4" type="ORF">Rhow_004593</name>
</gene>